<evidence type="ECO:0000313" key="1">
    <source>
        <dbReference type="EMBL" id="GAH41870.1"/>
    </source>
</evidence>
<sequence length="237" mass="25534">GLNSPFETNMRYALVREGRMPDDANPFNRPFAAQPRGYSAVNEITLELRRLDWTGDPPGDSTCVETSGLACLSYPSYIEFDGADTVIDCGSDAAIDDIPAAADGFTAEAWVRADTWGENEGGRIFDKHDGTAGWIFYIEDSYGLVGFFDCAVNDAYAYSGVDEFSPDSDWHHVVVQYEDVGHVVTLGIDGQEVGSYLARVTGGGAYAGDAAEDLAIGNVAAALDKTWEGDIGWTRIS</sequence>
<dbReference type="Pfam" id="PF13385">
    <property type="entry name" value="Laminin_G_3"/>
    <property type="match status" value="1"/>
</dbReference>
<protein>
    <recommendedName>
        <fullName evidence="2">LamG-like jellyroll fold domain-containing protein</fullName>
    </recommendedName>
</protein>
<name>X1GAL7_9ZZZZ</name>
<dbReference type="SUPFAM" id="SSF49899">
    <property type="entry name" value="Concanavalin A-like lectins/glucanases"/>
    <property type="match status" value="1"/>
</dbReference>
<reference evidence="1" key="1">
    <citation type="journal article" date="2014" name="Front. Microbiol.">
        <title>High frequency of phylogenetically diverse reductive dehalogenase-homologous genes in deep subseafloor sedimentary metagenomes.</title>
        <authorList>
            <person name="Kawai M."/>
            <person name="Futagami T."/>
            <person name="Toyoda A."/>
            <person name="Takaki Y."/>
            <person name="Nishi S."/>
            <person name="Hori S."/>
            <person name="Arai W."/>
            <person name="Tsubouchi T."/>
            <person name="Morono Y."/>
            <person name="Uchiyama I."/>
            <person name="Ito T."/>
            <person name="Fujiyama A."/>
            <person name="Inagaki F."/>
            <person name="Takami H."/>
        </authorList>
    </citation>
    <scope>NUCLEOTIDE SEQUENCE</scope>
    <source>
        <strain evidence="1">Expedition CK06-06</strain>
    </source>
</reference>
<dbReference type="Gene3D" id="2.60.120.200">
    <property type="match status" value="1"/>
</dbReference>
<evidence type="ECO:0008006" key="2">
    <source>
        <dbReference type="Google" id="ProtNLM"/>
    </source>
</evidence>
<proteinExistence type="predicted"/>
<dbReference type="AlphaFoldDB" id="X1GAL7"/>
<comment type="caution">
    <text evidence="1">The sequence shown here is derived from an EMBL/GenBank/DDBJ whole genome shotgun (WGS) entry which is preliminary data.</text>
</comment>
<feature type="non-terminal residue" evidence="1">
    <location>
        <position position="1"/>
    </location>
</feature>
<feature type="non-terminal residue" evidence="1">
    <location>
        <position position="237"/>
    </location>
</feature>
<organism evidence="1">
    <name type="scientific">marine sediment metagenome</name>
    <dbReference type="NCBI Taxonomy" id="412755"/>
    <lineage>
        <taxon>unclassified sequences</taxon>
        <taxon>metagenomes</taxon>
        <taxon>ecological metagenomes</taxon>
    </lineage>
</organism>
<dbReference type="EMBL" id="BARU01012494">
    <property type="protein sequence ID" value="GAH41870.1"/>
    <property type="molecule type" value="Genomic_DNA"/>
</dbReference>
<dbReference type="InterPro" id="IPR013320">
    <property type="entry name" value="ConA-like_dom_sf"/>
</dbReference>
<gene>
    <name evidence="1" type="ORF">S03H2_23020</name>
</gene>
<accession>X1GAL7</accession>